<dbReference type="Gene3D" id="2.40.40.20">
    <property type="match status" value="1"/>
</dbReference>
<dbReference type="InterPro" id="IPR006656">
    <property type="entry name" value="Mopterin_OxRdtase"/>
</dbReference>
<dbReference type="InterPro" id="IPR006963">
    <property type="entry name" value="Mopterin_OxRdtase_4Fe-4S_dom"/>
</dbReference>
<evidence type="ECO:0000256" key="6">
    <source>
        <dbReference type="ARBA" id="ARBA00023002"/>
    </source>
</evidence>
<reference evidence="11 12" key="1">
    <citation type="submission" date="2018-03" db="EMBL/GenBank/DDBJ databases">
        <authorList>
            <person name="Keele B.F."/>
        </authorList>
    </citation>
    <scope>NUCLEOTIDE SEQUENCE [LARGE SCALE GENOMIC DNA]</scope>
    <source>
        <strain evidence="11 12">CeCT 8812</strain>
    </source>
</reference>
<gene>
    <name evidence="11" type="primary">dmsA</name>
    <name evidence="11" type="ORF">POI8812_00978</name>
</gene>
<feature type="region of interest" description="Disordered" evidence="9">
    <location>
        <begin position="914"/>
        <end position="941"/>
    </location>
</feature>
<evidence type="ECO:0000313" key="11">
    <source>
        <dbReference type="EMBL" id="SPF28675.1"/>
    </source>
</evidence>
<dbReference type="AlphaFoldDB" id="A0A2R8A960"/>
<dbReference type="SUPFAM" id="SSF50692">
    <property type="entry name" value="ADC-like"/>
    <property type="match status" value="1"/>
</dbReference>
<comment type="cofactor">
    <cofactor evidence="1">
        <name>[4Fe-4S] cluster</name>
        <dbReference type="ChEBI" id="CHEBI:49883"/>
    </cofactor>
</comment>
<dbReference type="Pfam" id="PF00384">
    <property type="entry name" value="Molybdopterin"/>
    <property type="match status" value="1"/>
</dbReference>
<keyword evidence="6 11" id="KW-0560">Oxidoreductase</keyword>
<evidence type="ECO:0000256" key="8">
    <source>
        <dbReference type="ARBA" id="ARBA00023014"/>
    </source>
</evidence>
<evidence type="ECO:0000256" key="4">
    <source>
        <dbReference type="ARBA" id="ARBA00022485"/>
    </source>
</evidence>
<dbReference type="PANTHER" id="PTHR43598:SF5">
    <property type="entry name" value="DMSO REDUCTASE CHAIN A"/>
    <property type="match status" value="1"/>
</dbReference>
<evidence type="ECO:0000313" key="12">
    <source>
        <dbReference type="Proteomes" id="UP000244932"/>
    </source>
</evidence>
<accession>A0A2R8A960</accession>
<dbReference type="InterPro" id="IPR009010">
    <property type="entry name" value="Asp_de-COase-like_dom_sf"/>
</dbReference>
<dbReference type="Gene3D" id="3.40.50.740">
    <property type="match status" value="1"/>
</dbReference>
<dbReference type="CDD" id="cd02783">
    <property type="entry name" value="MopB_CT_2"/>
    <property type="match status" value="1"/>
</dbReference>
<sequence length="941" mass="104329">MGHHQPSIDTSPKVSDEIRKTTCYMCACRCGINVHMKDGKVAYIEGNRDHPVNKGVLCAKGSAGIMQVNAPSRLRKPLKRVGPRGSGQFEEISWDEAYDIAEGWLRPLRETAPEKLAFFTGRDQSQSFTSLFAQSFGTPNYAAHGGFCSVNMAAAGIYTMGGAFWEFGQPDWDHTKLFVLFGVAEDHDSNPIKMGIGKVKGRGDKVIGVNPIRTGYNAVADDWYGITPGTDGLLILSLIHCLMSAGKIDLDYLAQFTNAPCLVNADESSPEYGLLIKDADGRPQVIDARTGALAPWDGEGVEPDLSATYERDGITHLPVLHHMAERYLDPQYAPEAVAGRTGISADRIRQLAGEIAKTAFESPIVVDQPWTDFRGKTHPNMVGRPVSFHAMRGISAHSNGFQTCRALHVLQIILGAVETPGGMRFKPPYPKPATAHPKPHCKVTPGAPLDGPHLGFVHGPDDLCLREDGSPARIDKAFTWENPMSSHGMMHMVISNAHAGDPYKIDTLFLYMANMSWNSSMNTSGTMKMLTDKDENGDYVIPHIIYSDAYSSEMVAYADLILPDTTYLERHDCISLLDRPICEADAVADAIRWPVIEPDRDVKGFQSALCDLGARLGLPAFTNEDGSQKYADYADYITNHIRRPGVGPLAGWRGAAGDSDGRGDVNPNQLDRYIENGGFWMEHVPDNAAYYKPFNRAYQDWAVEMGFYDSVKPYIFQLYVEPMRRFQLAAEGHGERQPPEHLRDQIKERLDPLPIWYAPVEDSHVDTDTFTIHALTQRPMAMYHSWGSQNAWLRQIHGRNPLYVPSKIWKEHGFTEGDWARVSSAHGEITVPVMEMAALNDNTVWTWNAIGKRKGAWALKGDTPEATKGFLLNHLIHELLPSRKDGMRWSNSDPITGQAAWFDLRVKIEKAVAPEATKPHHPEIPSPVPSAPDSLDWKVGK</sequence>
<keyword evidence="7" id="KW-0408">Iron</keyword>
<comment type="subcellular location">
    <subcellularLocation>
        <location evidence="2">Cell envelope</location>
    </subcellularLocation>
</comment>
<evidence type="ECO:0000256" key="9">
    <source>
        <dbReference type="SAM" id="MobiDB-lite"/>
    </source>
</evidence>
<dbReference type="EC" id="1.8.5.3" evidence="11"/>
<feature type="compositionally biased region" description="Basic and acidic residues" evidence="9">
    <location>
        <begin position="914"/>
        <end position="923"/>
    </location>
</feature>
<keyword evidence="8" id="KW-0411">Iron-sulfur</keyword>
<evidence type="ECO:0000259" key="10">
    <source>
        <dbReference type="PROSITE" id="PS51669"/>
    </source>
</evidence>
<evidence type="ECO:0000256" key="5">
    <source>
        <dbReference type="ARBA" id="ARBA00022723"/>
    </source>
</evidence>
<keyword evidence="5" id="KW-0479">Metal-binding</keyword>
<dbReference type="Proteomes" id="UP000244932">
    <property type="component" value="Unassembled WGS sequence"/>
</dbReference>
<evidence type="ECO:0000256" key="2">
    <source>
        <dbReference type="ARBA" id="ARBA00004196"/>
    </source>
</evidence>
<dbReference type="Gene3D" id="3.30.200.210">
    <property type="match status" value="1"/>
</dbReference>
<name>A0A2R8A960_9RHOB</name>
<organism evidence="11 12">
    <name type="scientific">Pontivivens insulae</name>
    <dbReference type="NCBI Taxonomy" id="1639689"/>
    <lineage>
        <taxon>Bacteria</taxon>
        <taxon>Pseudomonadati</taxon>
        <taxon>Pseudomonadota</taxon>
        <taxon>Alphaproteobacteria</taxon>
        <taxon>Rhodobacterales</taxon>
        <taxon>Paracoccaceae</taxon>
        <taxon>Pontivivens</taxon>
    </lineage>
</organism>
<dbReference type="SMART" id="SM00926">
    <property type="entry name" value="Molybdop_Fe4S4"/>
    <property type="match status" value="1"/>
</dbReference>
<dbReference type="PROSITE" id="PS51669">
    <property type="entry name" value="4FE4S_MOW_BIS_MGD"/>
    <property type="match status" value="1"/>
</dbReference>
<dbReference type="GO" id="GO:0046872">
    <property type="term" value="F:metal ion binding"/>
    <property type="evidence" value="ECO:0007669"/>
    <property type="project" value="UniProtKB-KW"/>
</dbReference>
<dbReference type="Pfam" id="PF04879">
    <property type="entry name" value="Molybdop_Fe4S4"/>
    <property type="match status" value="1"/>
</dbReference>
<dbReference type="GO" id="GO:0051539">
    <property type="term" value="F:4 iron, 4 sulfur cluster binding"/>
    <property type="evidence" value="ECO:0007669"/>
    <property type="project" value="UniProtKB-KW"/>
</dbReference>
<dbReference type="PANTHER" id="PTHR43598">
    <property type="entry name" value="TUNGSTEN-CONTAINING FORMYLMETHANOFURAN DEHYDROGENASE 2 SUBUNIT B"/>
    <property type="match status" value="1"/>
</dbReference>
<evidence type="ECO:0000256" key="7">
    <source>
        <dbReference type="ARBA" id="ARBA00023004"/>
    </source>
</evidence>
<protein>
    <submittedName>
        <fullName evidence="11">Dimethyl sulfoxide reductase DmsA</fullName>
        <ecNumber evidence="11">1.8.5.3</ecNumber>
    </submittedName>
</protein>
<feature type="domain" description="4Fe-4S Mo/W bis-MGD-type" evidence="10">
    <location>
        <begin position="16"/>
        <end position="72"/>
    </location>
</feature>
<comment type="similarity">
    <text evidence="3">Belongs to the prokaryotic molybdopterin-containing oxidoreductase family.</text>
</comment>
<dbReference type="OrthoDB" id="9810782at2"/>
<keyword evidence="12" id="KW-1185">Reference proteome</keyword>
<dbReference type="GO" id="GO:0030313">
    <property type="term" value="C:cell envelope"/>
    <property type="evidence" value="ECO:0007669"/>
    <property type="project" value="UniProtKB-SubCell"/>
</dbReference>
<dbReference type="Gene3D" id="3.40.228.10">
    <property type="entry name" value="Dimethylsulfoxide Reductase, domain 2"/>
    <property type="match status" value="1"/>
</dbReference>
<evidence type="ECO:0000256" key="3">
    <source>
        <dbReference type="ARBA" id="ARBA00010312"/>
    </source>
</evidence>
<keyword evidence="4" id="KW-0004">4Fe-4S</keyword>
<dbReference type="GO" id="GO:0016491">
    <property type="term" value="F:oxidoreductase activity"/>
    <property type="evidence" value="ECO:0007669"/>
    <property type="project" value="UniProtKB-KW"/>
</dbReference>
<proteinExistence type="inferred from homology"/>
<evidence type="ECO:0000256" key="1">
    <source>
        <dbReference type="ARBA" id="ARBA00001966"/>
    </source>
</evidence>
<dbReference type="SUPFAM" id="SSF53706">
    <property type="entry name" value="Formate dehydrogenase/DMSO reductase, domains 1-3"/>
    <property type="match status" value="1"/>
</dbReference>
<dbReference type="EMBL" id="OMKW01000001">
    <property type="protein sequence ID" value="SPF28675.1"/>
    <property type="molecule type" value="Genomic_DNA"/>
</dbReference>
<dbReference type="RefSeq" id="WP_108781357.1">
    <property type="nucleotide sequence ID" value="NZ_OMKW01000001.1"/>
</dbReference>